<evidence type="ECO:0000313" key="3">
    <source>
        <dbReference type="Proteomes" id="UP000053890"/>
    </source>
</evidence>
<evidence type="ECO:0000313" key="2">
    <source>
        <dbReference type="EMBL" id="KPV78043.1"/>
    </source>
</evidence>
<dbReference type="InterPro" id="IPR050600">
    <property type="entry name" value="SETD3_SETD6_MTase"/>
</dbReference>
<name>A0A194SBE4_RHOGW</name>
<dbReference type="STRING" id="578459.A0A194SBE4"/>
<reference evidence="2 3" key="1">
    <citation type="journal article" date="2015" name="Front. Microbiol.">
        <title>Genome sequence of the plant growth promoting endophytic yeast Rhodotorula graminis WP1.</title>
        <authorList>
            <person name="Firrincieli A."/>
            <person name="Otillar R."/>
            <person name="Salamov A."/>
            <person name="Schmutz J."/>
            <person name="Khan Z."/>
            <person name="Redman R.S."/>
            <person name="Fleck N.D."/>
            <person name="Lindquist E."/>
            <person name="Grigoriev I.V."/>
            <person name="Doty S.L."/>
        </authorList>
    </citation>
    <scope>NUCLEOTIDE SEQUENCE [LARGE SCALE GENOMIC DNA]</scope>
    <source>
        <strain evidence="2 3">WP1</strain>
    </source>
</reference>
<feature type="region of interest" description="Disordered" evidence="1">
    <location>
        <begin position="383"/>
        <end position="409"/>
    </location>
</feature>
<dbReference type="SUPFAM" id="SSF82199">
    <property type="entry name" value="SET domain"/>
    <property type="match status" value="2"/>
</dbReference>
<accession>A0A194SBE4</accession>
<dbReference type="OrthoDB" id="441812at2759"/>
<dbReference type="PANTHER" id="PTHR13271">
    <property type="entry name" value="UNCHARACTERIZED PUTATIVE METHYLTRANSFERASE"/>
    <property type="match status" value="1"/>
</dbReference>
<dbReference type="OMA" id="HAYSLVC"/>
<dbReference type="InterPro" id="IPR046341">
    <property type="entry name" value="SET_dom_sf"/>
</dbReference>
<dbReference type="GO" id="GO:0005634">
    <property type="term" value="C:nucleus"/>
    <property type="evidence" value="ECO:0007669"/>
    <property type="project" value="TreeGrafter"/>
</dbReference>
<organism evidence="2 3">
    <name type="scientific">Rhodotorula graminis (strain WP1)</name>
    <dbReference type="NCBI Taxonomy" id="578459"/>
    <lineage>
        <taxon>Eukaryota</taxon>
        <taxon>Fungi</taxon>
        <taxon>Dikarya</taxon>
        <taxon>Basidiomycota</taxon>
        <taxon>Pucciniomycotina</taxon>
        <taxon>Microbotryomycetes</taxon>
        <taxon>Sporidiobolales</taxon>
        <taxon>Sporidiobolaceae</taxon>
        <taxon>Rhodotorula</taxon>
    </lineage>
</organism>
<dbReference type="Gene3D" id="3.90.1410.10">
    <property type="entry name" value="set domain protein methyltransferase, domain 1"/>
    <property type="match status" value="1"/>
</dbReference>
<dbReference type="RefSeq" id="XP_018274092.1">
    <property type="nucleotide sequence ID" value="XM_018413731.1"/>
</dbReference>
<dbReference type="CDD" id="cd10527">
    <property type="entry name" value="SET_LSMT"/>
    <property type="match status" value="1"/>
</dbReference>
<dbReference type="PANTHER" id="PTHR13271:SF34">
    <property type="entry name" value="N-LYSINE METHYLTRANSFERASE SETD6"/>
    <property type="match status" value="1"/>
</dbReference>
<dbReference type="GeneID" id="28974180"/>
<proteinExistence type="predicted"/>
<keyword evidence="3" id="KW-1185">Reference proteome</keyword>
<evidence type="ECO:0000256" key="1">
    <source>
        <dbReference type="SAM" id="MobiDB-lite"/>
    </source>
</evidence>
<dbReference type="GO" id="GO:0016279">
    <property type="term" value="F:protein-lysine N-methyltransferase activity"/>
    <property type="evidence" value="ECO:0007669"/>
    <property type="project" value="TreeGrafter"/>
</dbReference>
<protein>
    <submittedName>
        <fullName evidence="2">Uncharacterized protein</fullName>
    </submittedName>
</protein>
<sequence length="529" mass="57115">MVHSLADWFAAHGVWLAPSIHLVSVAQIPLDLILSHRSSALATAVDDSDDDPLAAHAPALRLAVHVAHELALGSRSRWATYLALCPPREAVPIALLWEGDAQRWARGTELAKECDRIGIDKAVLERFYDDVALPLLSSLPSTSSTSPASLSTFLHAYTLVSSRAFQVSSFHSLALVPLADAFNHSDPPHVHLASDAWVCPECGTLGVCAHDDEDEGERERDLALEPLRTEPARDEANTVDMVSERDIEAGDEVFNMYGSAFSNAHLVAAYGFLLEGNEHDVVSFERRGALETLVCLVGATAGPERSIGELERELDELKTAWRTVSNGGPLLDFDHPLIAPPPPPTSSISALQDLYIDADARISSSLWLVVALIARHVASGTFPSARRRDEEPPAAKRARGAAPDVGAGPMDMLQSAVGLAERAGEVWRASEDALEAGAAGSGVPSSVDDEPDNVEQAVERETLRWAGVLVRGLCAARVEEQVEEARGNKASELYERAEEADDPSLRLAIEFLAGERLLIERVVSQWTFI</sequence>
<dbReference type="Proteomes" id="UP000053890">
    <property type="component" value="Unassembled WGS sequence"/>
</dbReference>
<dbReference type="AlphaFoldDB" id="A0A194SBE4"/>
<dbReference type="EMBL" id="KQ474073">
    <property type="protein sequence ID" value="KPV78043.1"/>
    <property type="molecule type" value="Genomic_DNA"/>
</dbReference>
<gene>
    <name evidence="2" type="ORF">RHOBADRAFT_40589</name>
</gene>